<dbReference type="AlphaFoldDB" id="A0A239BKF8"/>
<keyword evidence="6" id="KW-0067">ATP-binding</keyword>
<dbReference type="EMBL" id="FZOD01000003">
    <property type="protein sequence ID" value="SNS08356.1"/>
    <property type="molecule type" value="Genomic_DNA"/>
</dbReference>
<dbReference type="InterPro" id="IPR000719">
    <property type="entry name" value="Prot_kinase_dom"/>
</dbReference>
<keyword evidence="3" id="KW-0808">Transferase</keyword>
<evidence type="ECO:0000313" key="9">
    <source>
        <dbReference type="Proteomes" id="UP000198282"/>
    </source>
</evidence>
<organism evidence="8 9">
    <name type="scientific">Streptosporangium subroseum</name>
    <dbReference type="NCBI Taxonomy" id="106412"/>
    <lineage>
        <taxon>Bacteria</taxon>
        <taxon>Bacillati</taxon>
        <taxon>Actinomycetota</taxon>
        <taxon>Actinomycetes</taxon>
        <taxon>Streptosporangiales</taxon>
        <taxon>Streptosporangiaceae</taxon>
        <taxon>Streptosporangium</taxon>
    </lineage>
</organism>
<dbReference type="Gene3D" id="1.10.510.10">
    <property type="entry name" value="Transferase(Phosphotransferase) domain 1"/>
    <property type="match status" value="1"/>
</dbReference>
<evidence type="ECO:0000256" key="6">
    <source>
        <dbReference type="ARBA" id="ARBA00022840"/>
    </source>
</evidence>
<keyword evidence="4" id="KW-0547">Nucleotide-binding</keyword>
<evidence type="ECO:0000256" key="4">
    <source>
        <dbReference type="ARBA" id="ARBA00022741"/>
    </source>
</evidence>
<dbReference type="EC" id="2.7.11.1" evidence="1"/>
<feature type="domain" description="Protein kinase" evidence="7">
    <location>
        <begin position="8"/>
        <end position="267"/>
    </location>
</feature>
<dbReference type="CDD" id="cd14014">
    <property type="entry name" value="STKc_PknB_like"/>
    <property type="match status" value="1"/>
</dbReference>
<dbReference type="PANTHER" id="PTHR43289:SF6">
    <property type="entry name" value="SERINE_THREONINE-PROTEIN KINASE NEKL-3"/>
    <property type="match status" value="1"/>
</dbReference>
<keyword evidence="5 8" id="KW-0418">Kinase</keyword>
<evidence type="ECO:0000256" key="2">
    <source>
        <dbReference type="ARBA" id="ARBA00022527"/>
    </source>
</evidence>
<keyword evidence="2 8" id="KW-0723">Serine/threonine-protein kinase</keyword>
<sequence length="301" mass="32777">MRTIAERYKLTSPIARGGMGVVWQGSDLRLNRSVAVKLIYEDDLVAKNEATRRFYREARITARLRHPGVPVVYDFGSDGGELFMVMEYLEGHMVADMIAERSPLPASWTALIGAQVCAVLAAAHAADLIHRDIKPNNLVMCADATVKVIDFGVATALGAKEFSQITEAGQIPGTARYMAPELVDGAEASRSSDLYTVGCLLYELLTGSRPFASRDLMTEIHRSRRETPPPVGRPDVPGELEELTLRLLAKSPEGRPESALSVFESLLPLVKALPSLPGLINKDLSADPVHMYAAVIKHVST</sequence>
<evidence type="ECO:0000259" key="7">
    <source>
        <dbReference type="PROSITE" id="PS50011"/>
    </source>
</evidence>
<keyword evidence="9" id="KW-1185">Reference proteome</keyword>
<dbReference type="InterPro" id="IPR011009">
    <property type="entry name" value="Kinase-like_dom_sf"/>
</dbReference>
<dbReference type="PROSITE" id="PS50011">
    <property type="entry name" value="PROTEIN_KINASE_DOM"/>
    <property type="match status" value="1"/>
</dbReference>
<protein>
    <recommendedName>
        <fullName evidence="1">non-specific serine/threonine protein kinase</fullName>
        <ecNumber evidence="1">2.7.11.1</ecNumber>
    </recommendedName>
</protein>
<proteinExistence type="predicted"/>
<dbReference type="SUPFAM" id="SSF56112">
    <property type="entry name" value="Protein kinase-like (PK-like)"/>
    <property type="match status" value="1"/>
</dbReference>
<dbReference type="PANTHER" id="PTHR43289">
    <property type="entry name" value="MITOGEN-ACTIVATED PROTEIN KINASE KINASE KINASE 20-RELATED"/>
    <property type="match status" value="1"/>
</dbReference>
<name>A0A239BKF8_9ACTN</name>
<dbReference type="RefSeq" id="WP_089205970.1">
    <property type="nucleotide sequence ID" value="NZ_FZOD01000003.1"/>
</dbReference>
<reference evidence="8 9" key="1">
    <citation type="submission" date="2017-06" db="EMBL/GenBank/DDBJ databases">
        <authorList>
            <person name="Kim H.J."/>
            <person name="Triplett B.A."/>
        </authorList>
    </citation>
    <scope>NUCLEOTIDE SEQUENCE [LARGE SCALE GENOMIC DNA]</scope>
    <source>
        <strain evidence="8 9">CGMCC 4.2132</strain>
    </source>
</reference>
<dbReference type="PROSITE" id="PS00108">
    <property type="entry name" value="PROTEIN_KINASE_ST"/>
    <property type="match status" value="1"/>
</dbReference>
<evidence type="ECO:0000256" key="3">
    <source>
        <dbReference type="ARBA" id="ARBA00022679"/>
    </source>
</evidence>
<dbReference type="InterPro" id="IPR008271">
    <property type="entry name" value="Ser/Thr_kinase_AS"/>
</dbReference>
<dbReference type="Proteomes" id="UP000198282">
    <property type="component" value="Unassembled WGS sequence"/>
</dbReference>
<evidence type="ECO:0000256" key="1">
    <source>
        <dbReference type="ARBA" id="ARBA00012513"/>
    </source>
</evidence>
<dbReference type="Gene3D" id="3.30.200.20">
    <property type="entry name" value="Phosphorylase Kinase, domain 1"/>
    <property type="match status" value="1"/>
</dbReference>
<dbReference type="Pfam" id="PF00069">
    <property type="entry name" value="Pkinase"/>
    <property type="match status" value="1"/>
</dbReference>
<dbReference type="GO" id="GO:0004674">
    <property type="term" value="F:protein serine/threonine kinase activity"/>
    <property type="evidence" value="ECO:0007669"/>
    <property type="project" value="UniProtKB-KW"/>
</dbReference>
<evidence type="ECO:0000256" key="5">
    <source>
        <dbReference type="ARBA" id="ARBA00022777"/>
    </source>
</evidence>
<dbReference type="GO" id="GO:0005524">
    <property type="term" value="F:ATP binding"/>
    <property type="evidence" value="ECO:0007669"/>
    <property type="project" value="UniProtKB-KW"/>
</dbReference>
<gene>
    <name evidence="8" type="ORF">SAMN05216276_1003287</name>
</gene>
<evidence type="ECO:0000313" key="8">
    <source>
        <dbReference type="EMBL" id="SNS08356.1"/>
    </source>
</evidence>
<dbReference type="OrthoDB" id="9762169at2"/>
<accession>A0A239BKF8</accession>
<dbReference type="SMART" id="SM00220">
    <property type="entry name" value="S_TKc"/>
    <property type="match status" value="1"/>
</dbReference>